<dbReference type="AlphaFoldDB" id="A0ABD0VU08"/>
<protein>
    <recommendedName>
        <fullName evidence="3">Pentatricopeptide repeat-containing protein</fullName>
    </recommendedName>
</protein>
<evidence type="ECO:0000313" key="1">
    <source>
        <dbReference type="EMBL" id="KAL0928575.1"/>
    </source>
</evidence>
<dbReference type="Proteomes" id="UP001552299">
    <property type="component" value="Unassembled WGS sequence"/>
</dbReference>
<evidence type="ECO:0000313" key="2">
    <source>
        <dbReference type="Proteomes" id="UP001552299"/>
    </source>
</evidence>
<reference evidence="1 2" key="1">
    <citation type="journal article" date="2024" name="Plant Biotechnol. J.">
        <title>Dendrobium thyrsiflorum genome and its molecular insights into genes involved in important horticultural traits.</title>
        <authorList>
            <person name="Chen B."/>
            <person name="Wang J.Y."/>
            <person name="Zheng P.J."/>
            <person name="Li K.L."/>
            <person name="Liang Y.M."/>
            <person name="Chen X.F."/>
            <person name="Zhang C."/>
            <person name="Zhao X."/>
            <person name="He X."/>
            <person name="Zhang G.Q."/>
            <person name="Liu Z.J."/>
            <person name="Xu Q."/>
        </authorList>
    </citation>
    <scope>NUCLEOTIDE SEQUENCE [LARGE SCALE GENOMIC DNA]</scope>
    <source>
        <strain evidence="1">GZMU011</strain>
    </source>
</reference>
<dbReference type="InterPro" id="IPR011990">
    <property type="entry name" value="TPR-like_helical_dom_sf"/>
</dbReference>
<gene>
    <name evidence="1" type="ORF">M5K25_000472</name>
</gene>
<keyword evidence="2" id="KW-1185">Reference proteome</keyword>
<sequence>MLSHLFRSFLCEVLVESKSKEFWREQLTKELGQSDQSISRPYPVWLGCYGRNHRVIAPGVAGLQPYLETYTCMIILHYEAHGLDDAQEIMQMMILGGVCPSMNTYHAFVKIEDFKGIFKLIELMKEDDNRCIR</sequence>
<comment type="caution">
    <text evidence="1">The sequence shown here is derived from an EMBL/GenBank/DDBJ whole genome shotgun (WGS) entry which is preliminary data.</text>
</comment>
<dbReference type="Gene3D" id="1.25.40.10">
    <property type="entry name" value="Tetratricopeptide repeat domain"/>
    <property type="match status" value="1"/>
</dbReference>
<accession>A0ABD0VU08</accession>
<dbReference type="EMBL" id="JANQDX010000001">
    <property type="protein sequence ID" value="KAL0928575.1"/>
    <property type="molecule type" value="Genomic_DNA"/>
</dbReference>
<proteinExistence type="predicted"/>
<name>A0ABD0VU08_DENTH</name>
<organism evidence="1 2">
    <name type="scientific">Dendrobium thyrsiflorum</name>
    <name type="common">Pinecone-like raceme dendrobium</name>
    <name type="synonym">Orchid</name>
    <dbReference type="NCBI Taxonomy" id="117978"/>
    <lineage>
        <taxon>Eukaryota</taxon>
        <taxon>Viridiplantae</taxon>
        <taxon>Streptophyta</taxon>
        <taxon>Embryophyta</taxon>
        <taxon>Tracheophyta</taxon>
        <taxon>Spermatophyta</taxon>
        <taxon>Magnoliopsida</taxon>
        <taxon>Liliopsida</taxon>
        <taxon>Asparagales</taxon>
        <taxon>Orchidaceae</taxon>
        <taxon>Epidendroideae</taxon>
        <taxon>Malaxideae</taxon>
        <taxon>Dendrobiinae</taxon>
        <taxon>Dendrobium</taxon>
    </lineage>
</organism>
<evidence type="ECO:0008006" key="3">
    <source>
        <dbReference type="Google" id="ProtNLM"/>
    </source>
</evidence>